<comment type="caution">
    <text evidence="3">The sequence shown here is derived from an EMBL/GenBank/DDBJ whole genome shotgun (WGS) entry which is preliminary data.</text>
</comment>
<keyword evidence="4" id="KW-1185">Reference proteome</keyword>
<name>A0AA89BPL0_PINIB</name>
<evidence type="ECO:0000313" key="3">
    <source>
        <dbReference type="EMBL" id="KAK3090670.1"/>
    </source>
</evidence>
<organism evidence="3 4">
    <name type="scientific">Pinctada imbricata</name>
    <name type="common">Atlantic pearl-oyster</name>
    <name type="synonym">Pinctada martensii</name>
    <dbReference type="NCBI Taxonomy" id="66713"/>
    <lineage>
        <taxon>Eukaryota</taxon>
        <taxon>Metazoa</taxon>
        <taxon>Spiralia</taxon>
        <taxon>Lophotrochozoa</taxon>
        <taxon>Mollusca</taxon>
        <taxon>Bivalvia</taxon>
        <taxon>Autobranchia</taxon>
        <taxon>Pteriomorphia</taxon>
        <taxon>Pterioida</taxon>
        <taxon>Pterioidea</taxon>
        <taxon>Pteriidae</taxon>
        <taxon>Pinctada</taxon>
    </lineage>
</organism>
<evidence type="ECO:0000259" key="2">
    <source>
        <dbReference type="Pfam" id="PF07647"/>
    </source>
</evidence>
<dbReference type="EMBL" id="VSWD01000010">
    <property type="protein sequence ID" value="KAK3090670.1"/>
    <property type="molecule type" value="Genomic_DNA"/>
</dbReference>
<reference evidence="3" key="1">
    <citation type="submission" date="2019-08" db="EMBL/GenBank/DDBJ databases">
        <title>The improved chromosome-level genome for the pearl oyster Pinctada fucata martensii using PacBio sequencing and Hi-C.</title>
        <authorList>
            <person name="Zheng Z."/>
        </authorList>
    </citation>
    <scope>NUCLEOTIDE SEQUENCE</scope>
    <source>
        <strain evidence="3">ZZ-2019</strain>
        <tissue evidence="3">Adductor muscle</tissue>
    </source>
</reference>
<proteinExistence type="predicted"/>
<dbReference type="AlphaFoldDB" id="A0AA89BPL0"/>
<feature type="compositionally biased region" description="Polar residues" evidence="1">
    <location>
        <begin position="621"/>
        <end position="640"/>
    </location>
</feature>
<feature type="region of interest" description="Disordered" evidence="1">
    <location>
        <begin position="552"/>
        <end position="653"/>
    </location>
</feature>
<evidence type="ECO:0000256" key="1">
    <source>
        <dbReference type="SAM" id="MobiDB-lite"/>
    </source>
</evidence>
<feature type="compositionally biased region" description="Polar residues" evidence="1">
    <location>
        <begin position="596"/>
        <end position="607"/>
    </location>
</feature>
<feature type="compositionally biased region" description="Low complexity" evidence="1">
    <location>
        <begin position="586"/>
        <end position="595"/>
    </location>
</feature>
<feature type="compositionally biased region" description="Basic and acidic residues" evidence="1">
    <location>
        <begin position="643"/>
        <end position="653"/>
    </location>
</feature>
<dbReference type="InterPro" id="IPR013761">
    <property type="entry name" value="SAM/pointed_sf"/>
</dbReference>
<dbReference type="Proteomes" id="UP001186944">
    <property type="component" value="Unassembled WGS sequence"/>
</dbReference>
<gene>
    <name evidence="3" type="ORF">FSP39_013581</name>
</gene>
<dbReference type="InterPro" id="IPR001660">
    <property type="entry name" value="SAM"/>
</dbReference>
<protein>
    <recommendedName>
        <fullName evidence="2">SAM domain-containing protein</fullName>
    </recommendedName>
</protein>
<dbReference type="Gene3D" id="2.60.220.30">
    <property type="match status" value="1"/>
</dbReference>
<accession>A0AA89BPL0</accession>
<sequence>MSTELGKAEAALVDTDNPAALERFYTILLEDLAAIRDSLETMRQEKDEKSQIFVVLETEISDRLRNVNEWLEIARKSSETGNLKLYISVSEFRRLNKKVSVEIQSLINMTRGERSDGFERLRYLFSDLQSRIEDFENLTSITMTGNNIKIDKNGAVLECSRGLENYSFTPWTTEERQDNLPTLENRMFLVFESDVFYVYINNERHKEVRWKDKILIKVKRDENAIVEDRSWTAMIRFNNEWKTEEATKDGDFLVFRSDAVESFFILSAPKEKEFFVSPTGCQYKHKADDRIEINFPEGAVDVQQHFKVQVFPVKVEEMKIRRATFPKEYHFVSLSKGVHVDGKLNQSVELKLPLETIDEEAMKDDKDLEIVSFHVVGDNVEVMRNTQYVKKGNIVSTSVKSFSIIVHGCVRRDSMNSASSMEALIGLGFMHHCKLLTLFNKTNERFIKIWCELVKKEDADRILNDRLQSEENLGKIDGIPKDVFIREEERIRVDITGNSEINKAIVKMASLLITFIPIADQNHIFIPVDKKAGGAHYTTITYSKDRFGKGPLHSASFDPWSKKNTSRSRPGAGYSSDPQGGRYNAPPVQQQPSVSRQISANKQNPGPSTSTTNTSVIKGSDSAQTTTDTRKNQNPGSATPTLLRERTEEKSSDFEEVAEFDQFFITYKLDDMKQKFVKEKFDRMDTMVGLTEDDLKELQLKMGERKLFMNAINNYKQKKNS</sequence>
<dbReference type="SUPFAM" id="SSF47769">
    <property type="entry name" value="SAM/Pointed domain"/>
    <property type="match status" value="1"/>
</dbReference>
<dbReference type="Pfam" id="PF07647">
    <property type="entry name" value="SAM_2"/>
    <property type="match status" value="1"/>
</dbReference>
<evidence type="ECO:0000313" key="4">
    <source>
        <dbReference type="Proteomes" id="UP001186944"/>
    </source>
</evidence>
<feature type="domain" description="SAM" evidence="2">
    <location>
        <begin position="655"/>
        <end position="714"/>
    </location>
</feature>
<dbReference type="Gene3D" id="1.10.150.50">
    <property type="entry name" value="Transcription Factor, Ets-1"/>
    <property type="match status" value="1"/>
</dbReference>